<reference evidence="2 3" key="1">
    <citation type="submission" date="2014-11" db="EMBL/GenBank/DDBJ databases">
        <title>Comparative genomic analysis of Cryptosporidium hominis reveals occurrence of genetic recombination in virulent subtypes.</title>
        <authorList>
            <person name="Guo Y."/>
            <person name="Tang K."/>
            <person name="Frace M."/>
            <person name="Li N."/>
            <person name="Roellig D.M."/>
            <person name="Sammons S."/>
            <person name="Knipe K."/>
            <person name="Rowe L."/>
            <person name="Feng Y."/>
            <person name="Xiao L."/>
        </authorList>
    </citation>
    <scope>NUCLEOTIDE SEQUENCE [LARGE SCALE GENOMIC DNA]</scope>
    <source>
        <strain evidence="2">30976</strain>
    </source>
</reference>
<dbReference type="EMBL" id="JTAI01000020">
    <property type="protein sequence ID" value="PPS96315.1"/>
    <property type="molecule type" value="Genomic_DNA"/>
</dbReference>
<name>A0A0S4TED5_CRYHO</name>
<dbReference type="VEuPathDB" id="CryptoDB:CHUDEA4_2170"/>
<evidence type="ECO:0000313" key="3">
    <source>
        <dbReference type="Proteomes" id="UP001429100"/>
    </source>
</evidence>
<keyword evidence="3" id="KW-1185">Reference proteome</keyword>
<sequence length="776" mass="90549">MMQFPELLKSYLLKKKKLEDLSPIYVEILNWLDSDSENYSLTVNKLTQLCNYMLSNFNSNGQINSHLNHLCADILSIIYDRSSKYICFPSSCYCNICNPFENMKGYEQEYEFWKLLRDLSMNIALKCSPKEGYIIFIEVILGSISLPIFSDKEELSSQKTREESQNMYEKINPVLFSEEKKILPRFYRYLGLYYSLICISRMKRNKAQFITSVCSLVLRKLVYDIECNSLYACNCYPKINGMHRYCTTLKMLFLKYLVDNIIKLLFDCLTESKSDAEYKDQEIGIFNSELSEGNINVTQHTIYSFLMKVLENILVIDLHNVEILNNSGIYSKNKNFNQNTGLFSSVLTNKSKESILNIISSEILDSELQKNFSNNKNEWAKIIYKLCYNISYLSPYSMIDTLNNIPICVHDVETQSGDLDVTPLTLSCYAYALFVILEIKYPIAVNYLYPKKIISLTAKLNIIYRATTIFLIFSDGKKLGHEINRTSLGNQEILLSYFNIFQPKNISKSIELVYKYYALIFNRLQEKAYFLIDNNINNFLKCKKTVPNLFNTIYGLNWHQNILVKQTMLSFTRNISDIMQLNNLNKLTSKLRISISLYKNLFDKFTRSLNECYPYSVLFNLYFDLMEFQKDLLFKNLIHSANVIIGILDVIRGILWKDICNNGCDISTYIKDINKIIIFSSTFFTNFKKVNIESSQSDKMMLIVLNLIKLILLSYKNNGTRLVKDIVKYLVKEPNIIKRYIFHIKSVISEMESSNFNQFGTVHFIIEDIEEVLDSF</sequence>
<protein>
    <submittedName>
        <fullName evidence="1">Uncharacterized protein</fullName>
    </submittedName>
</protein>
<dbReference type="VEuPathDB" id="CryptoDB:ChTU502y2012_295g0320"/>
<proteinExistence type="predicted"/>
<dbReference type="VEuPathDB" id="CryptoDB:GY17_00001682"/>
<evidence type="ECO:0000313" key="2">
    <source>
        <dbReference type="EMBL" id="PPS96315.1"/>
    </source>
</evidence>
<accession>A0A0S4TED5</accession>
<gene>
    <name evidence="1" type="ORF">CHUDEA4_2170</name>
    <name evidence="2" type="ORF">GY17_00001682</name>
</gene>
<organism evidence="1">
    <name type="scientific">Cryptosporidium hominis</name>
    <dbReference type="NCBI Taxonomy" id="237895"/>
    <lineage>
        <taxon>Eukaryota</taxon>
        <taxon>Sar</taxon>
        <taxon>Alveolata</taxon>
        <taxon>Apicomplexa</taxon>
        <taxon>Conoidasida</taxon>
        <taxon>Coccidia</taxon>
        <taxon>Eucoccidiorida</taxon>
        <taxon>Eimeriorina</taxon>
        <taxon>Cryptosporidiidae</taxon>
        <taxon>Cryptosporidium</taxon>
    </lineage>
</organism>
<dbReference type="Proteomes" id="UP001429100">
    <property type="component" value="Unassembled WGS sequence"/>
</dbReference>
<evidence type="ECO:0000313" key="1">
    <source>
        <dbReference type="EMBL" id="CUV05610.1"/>
    </source>
</evidence>
<reference evidence="1" key="2">
    <citation type="submission" date="2015-08" db="EMBL/GenBank/DDBJ databases">
        <authorList>
            <person name="Babu N.S."/>
            <person name="Beckwith C.J."/>
            <person name="Beseler K.G."/>
            <person name="Brison A."/>
            <person name="Carone J.V."/>
            <person name="Caskin T.P."/>
            <person name="Diamond M."/>
            <person name="Durham M.E."/>
            <person name="Foxe J.M."/>
            <person name="Go M."/>
            <person name="Henderson B.A."/>
            <person name="Jones I.B."/>
            <person name="McGettigan J.A."/>
            <person name="Micheletti S.J."/>
            <person name="Nasrallah M.E."/>
            <person name="Ortiz D."/>
            <person name="Piller C.R."/>
            <person name="Privatt S.R."/>
            <person name="Schneider S.L."/>
            <person name="Sharp S."/>
            <person name="Smith T.C."/>
            <person name="Stanton J.D."/>
            <person name="Ullery H.E."/>
            <person name="Wilson R.J."/>
            <person name="Serrano M.G."/>
            <person name="Buck G."/>
            <person name="Lee V."/>
            <person name="Wang Y."/>
            <person name="Carvalho R."/>
            <person name="Voegtly L."/>
            <person name="Shi R."/>
            <person name="Duckworth R."/>
            <person name="Johnson A."/>
            <person name="Loviza R."/>
            <person name="Walstead R."/>
            <person name="Shah Z."/>
            <person name="Kiflezghi M."/>
            <person name="Wade K."/>
            <person name="Ball S.L."/>
            <person name="Bradley K.W."/>
            <person name="Asai D.J."/>
            <person name="Bowman C.A."/>
            <person name="Russell D.A."/>
            <person name="Pope W.H."/>
            <person name="Jacobs-Sera D."/>
            <person name="Hendrix R.W."/>
            <person name="Hatfull G.F."/>
        </authorList>
    </citation>
    <scope>NUCLEOTIDE SEQUENCE [LARGE SCALE GENOMIC DNA]</scope>
</reference>
<dbReference type="Proteomes" id="UP000199752">
    <property type="component" value="Chromosome 4"/>
</dbReference>
<dbReference type="VEuPathDB" id="CryptoDB:Chro.40247"/>
<reference evidence="2 3" key="3">
    <citation type="submission" date="2017-10" db="EMBL/GenBank/DDBJ databases">
        <title>Consistent, comparative and evidence-based genome annotation and re-annotation for the closely-related species, Cryptosporidium parvum, C. hominis and C. tyzzeri.</title>
        <authorList>
            <person name="Baptista R.P."/>
            <person name="Li Y."/>
            <person name="Sateriale A."/>
            <person name="Striepen B."/>
            <person name="Kissinger J.C."/>
        </authorList>
    </citation>
    <scope>NUCLEOTIDE SEQUENCE [LARGE SCALE GENOMIC DNA]</scope>
    <source>
        <strain evidence="2">30976</strain>
    </source>
</reference>
<dbReference type="EMBL" id="LN877950">
    <property type="protein sequence ID" value="CUV05610.1"/>
    <property type="molecule type" value="Genomic_DNA"/>
</dbReference>
<dbReference type="AlphaFoldDB" id="A0A0S4TED5"/>